<dbReference type="PANTHER" id="PTHR46331:SF2">
    <property type="entry name" value="VALACYCLOVIR HYDROLASE"/>
    <property type="match status" value="1"/>
</dbReference>
<proteinExistence type="predicted"/>
<dbReference type="Proteomes" id="UP000190539">
    <property type="component" value="Unassembled WGS sequence"/>
</dbReference>
<evidence type="ECO:0000313" key="3">
    <source>
        <dbReference type="Proteomes" id="UP000190539"/>
    </source>
</evidence>
<dbReference type="AlphaFoldDB" id="A0A1V4ABI3"/>
<feature type="domain" description="AB hydrolase-1" evidence="1">
    <location>
        <begin position="23"/>
        <end position="125"/>
    </location>
</feature>
<dbReference type="RefSeq" id="WP_077967540.1">
    <property type="nucleotide sequence ID" value="NZ_CP045178.1"/>
</dbReference>
<gene>
    <name evidence="2" type="ORF">B1H18_12280</name>
</gene>
<protein>
    <submittedName>
        <fullName evidence="2">Alpha/beta hydrolase</fullName>
    </submittedName>
</protein>
<dbReference type="STRING" id="83656.B1H18_12280"/>
<organism evidence="2 3">
    <name type="scientific">Streptomyces tsukubensis</name>
    <dbReference type="NCBI Taxonomy" id="83656"/>
    <lineage>
        <taxon>Bacteria</taxon>
        <taxon>Bacillati</taxon>
        <taxon>Actinomycetota</taxon>
        <taxon>Actinomycetes</taxon>
        <taxon>Kitasatosporales</taxon>
        <taxon>Streptomycetaceae</taxon>
        <taxon>Streptomyces</taxon>
    </lineage>
</organism>
<name>A0A1V4ABI3_9ACTN</name>
<reference evidence="2 3" key="1">
    <citation type="submission" date="2017-02" db="EMBL/GenBank/DDBJ databases">
        <title>Draft Genome Sequence of Streptomyces tsukubaensis F601, a Producer of the immunosuppressant tacrolimus FK506.</title>
        <authorList>
            <person name="Zong G."/>
            <person name="Zhong C."/>
            <person name="Fu J."/>
            <person name="Qin R."/>
            <person name="Cao G."/>
        </authorList>
    </citation>
    <scope>NUCLEOTIDE SEQUENCE [LARGE SCALE GENOMIC DNA]</scope>
    <source>
        <strain evidence="2 3">F601</strain>
    </source>
</reference>
<dbReference type="PRINTS" id="PR00111">
    <property type="entry name" value="ABHYDROLASE"/>
</dbReference>
<comment type="caution">
    <text evidence="2">The sequence shown here is derived from an EMBL/GenBank/DDBJ whole genome shotgun (WGS) entry which is preliminary data.</text>
</comment>
<sequence length="265" mass="28457">MSYAEINGLSLYYEEHGPEAGGLLLLLHGGFGSGESFAPLLPDLARHRRVVTVDLQGHGRTADIDRPLRAALMADDVAALVGHLGRARADVLGYSMGAKVALRTAVQHPGVVGRVVLVSAVARRDGWFPEVLAGMDAMSEDAAAPMKQTPLYELYERVAPRPQDWPALVRKTAEMLQESYDWTQEVAAVTAPVLLVYADCDSVRPAHMAEFFGLLGGGLRDAVWDGSGRTTQSRLAVLPGTSHYDIMASPGLSPAVLRFLDEAKG</sequence>
<dbReference type="EMBL" id="MVFC01000007">
    <property type="protein sequence ID" value="OON80641.1"/>
    <property type="molecule type" value="Genomic_DNA"/>
</dbReference>
<keyword evidence="2" id="KW-0378">Hydrolase</keyword>
<dbReference type="InterPro" id="IPR000073">
    <property type="entry name" value="AB_hydrolase_1"/>
</dbReference>
<dbReference type="Pfam" id="PF00561">
    <property type="entry name" value="Abhydrolase_1"/>
    <property type="match status" value="1"/>
</dbReference>
<accession>A0A1V4ABI3</accession>
<dbReference type="PANTHER" id="PTHR46331">
    <property type="entry name" value="VALACYCLOVIR HYDROLASE"/>
    <property type="match status" value="1"/>
</dbReference>
<evidence type="ECO:0000313" key="2">
    <source>
        <dbReference type="EMBL" id="OON80641.1"/>
    </source>
</evidence>
<dbReference type="SUPFAM" id="SSF53474">
    <property type="entry name" value="alpha/beta-Hydrolases"/>
    <property type="match status" value="1"/>
</dbReference>
<dbReference type="OrthoDB" id="495620at2"/>
<dbReference type="InterPro" id="IPR029058">
    <property type="entry name" value="AB_hydrolase_fold"/>
</dbReference>
<keyword evidence="3" id="KW-1185">Reference proteome</keyword>
<evidence type="ECO:0000259" key="1">
    <source>
        <dbReference type="Pfam" id="PF00561"/>
    </source>
</evidence>
<dbReference type="GO" id="GO:0017171">
    <property type="term" value="F:serine hydrolase activity"/>
    <property type="evidence" value="ECO:0007669"/>
    <property type="project" value="TreeGrafter"/>
</dbReference>
<dbReference type="Gene3D" id="3.40.50.1820">
    <property type="entry name" value="alpha/beta hydrolase"/>
    <property type="match status" value="1"/>
</dbReference>